<keyword evidence="2" id="KW-1133">Transmembrane helix</keyword>
<dbReference type="InterPro" id="IPR014748">
    <property type="entry name" value="Enoyl-CoA_hydra_C"/>
</dbReference>
<feature type="transmembrane region" description="Helical" evidence="2">
    <location>
        <begin position="91"/>
        <end position="116"/>
    </location>
</feature>
<dbReference type="Gene3D" id="3.90.226.10">
    <property type="entry name" value="2-enoyl-CoA Hydratase, Chain A, domain 1"/>
    <property type="match status" value="1"/>
</dbReference>
<dbReference type="STRING" id="237682.SAMN05421676_102423"/>
<gene>
    <name evidence="3" type="ORF">SAMN05421676_102423</name>
</gene>
<dbReference type="CDD" id="cd06558">
    <property type="entry name" value="crotonase-like"/>
    <property type="match status" value="1"/>
</dbReference>
<organism evidence="3 4">
    <name type="scientific">Salinibacillus kushneri</name>
    <dbReference type="NCBI Taxonomy" id="237682"/>
    <lineage>
        <taxon>Bacteria</taxon>
        <taxon>Bacillati</taxon>
        <taxon>Bacillota</taxon>
        <taxon>Bacilli</taxon>
        <taxon>Bacillales</taxon>
        <taxon>Bacillaceae</taxon>
        <taxon>Salinibacillus</taxon>
    </lineage>
</organism>
<keyword evidence="4" id="KW-1185">Reference proteome</keyword>
<dbReference type="AlphaFoldDB" id="A0A1I0BCU4"/>
<dbReference type="Pfam" id="PF00378">
    <property type="entry name" value="ECH_1"/>
    <property type="match status" value="1"/>
</dbReference>
<dbReference type="Gene3D" id="1.10.12.10">
    <property type="entry name" value="Lyase 2-enoyl-coa Hydratase, Chain A, domain 2"/>
    <property type="match status" value="1"/>
</dbReference>
<dbReference type="Proteomes" id="UP000199095">
    <property type="component" value="Unassembled WGS sequence"/>
</dbReference>
<dbReference type="OrthoDB" id="9775794at2"/>
<dbReference type="PANTHER" id="PTHR43459:SF1">
    <property type="entry name" value="EG:BACN32G11.4 PROTEIN"/>
    <property type="match status" value="1"/>
</dbReference>
<dbReference type="PANTHER" id="PTHR43459">
    <property type="entry name" value="ENOYL-COA HYDRATASE"/>
    <property type="match status" value="1"/>
</dbReference>
<keyword evidence="2" id="KW-0812">Transmembrane</keyword>
<accession>A0A1I0BCU4</accession>
<evidence type="ECO:0000313" key="4">
    <source>
        <dbReference type="Proteomes" id="UP000199095"/>
    </source>
</evidence>
<dbReference type="RefSeq" id="WP_093132366.1">
    <property type="nucleotide sequence ID" value="NZ_FOHJ01000002.1"/>
</dbReference>
<comment type="similarity">
    <text evidence="1">Belongs to the enoyl-CoA hydratase/isomerase family.</text>
</comment>
<sequence>MSNSVLLSIEEKTATLTLNRPESMNAMNVELLNELLNGLQRVKESEANVLVITGEGKAFSAGGDIKTMLLQSDADVFHDIMKTIKDIMITLYTLPAITISAINGAAAGLGLSLALASDYVIADKKANVAMNFIGIGLIPDGAGHFFMEQRLGEVRAKHTIWEGQKFSAEQAQKLGLIDEVAVPDLNDFIQQKIDQLRSKPIKAMIETKLIYAEQNRTKLMHILDQEAIGQQKMRQTNDHKEGIQAFLDKRGPAFSGE</sequence>
<name>A0A1I0BCU4_9BACI</name>
<evidence type="ECO:0000313" key="3">
    <source>
        <dbReference type="EMBL" id="SET04599.1"/>
    </source>
</evidence>
<keyword evidence="2" id="KW-0472">Membrane</keyword>
<dbReference type="GO" id="GO:0003824">
    <property type="term" value="F:catalytic activity"/>
    <property type="evidence" value="ECO:0007669"/>
    <property type="project" value="UniProtKB-ARBA"/>
</dbReference>
<dbReference type="EMBL" id="FOHJ01000002">
    <property type="protein sequence ID" value="SET04599.1"/>
    <property type="molecule type" value="Genomic_DNA"/>
</dbReference>
<evidence type="ECO:0000256" key="2">
    <source>
        <dbReference type="SAM" id="Phobius"/>
    </source>
</evidence>
<dbReference type="InterPro" id="IPR001753">
    <property type="entry name" value="Enoyl-CoA_hydra/iso"/>
</dbReference>
<reference evidence="4" key="1">
    <citation type="submission" date="2016-10" db="EMBL/GenBank/DDBJ databases">
        <authorList>
            <person name="Varghese N."/>
            <person name="Submissions S."/>
        </authorList>
    </citation>
    <scope>NUCLEOTIDE SEQUENCE [LARGE SCALE GENOMIC DNA]</scope>
    <source>
        <strain evidence="4">CGMCC 1.3566</strain>
    </source>
</reference>
<feature type="transmembrane region" description="Helical" evidence="2">
    <location>
        <begin position="128"/>
        <end position="147"/>
    </location>
</feature>
<dbReference type="NCBIfam" id="NF005804">
    <property type="entry name" value="PRK07659.1"/>
    <property type="match status" value="1"/>
</dbReference>
<evidence type="ECO:0000256" key="1">
    <source>
        <dbReference type="ARBA" id="ARBA00005254"/>
    </source>
</evidence>
<proteinExistence type="inferred from homology"/>
<protein>
    <submittedName>
        <fullName evidence="3">Enoyl-CoA hydratase/carnithine racemase</fullName>
    </submittedName>
</protein>
<dbReference type="InterPro" id="IPR029045">
    <property type="entry name" value="ClpP/crotonase-like_dom_sf"/>
</dbReference>
<dbReference type="SUPFAM" id="SSF52096">
    <property type="entry name" value="ClpP/crotonase"/>
    <property type="match status" value="1"/>
</dbReference>